<name>A0A7S2G4F5_9STRA</name>
<organism evidence="2">
    <name type="scientific">Octactis speculum</name>
    <dbReference type="NCBI Taxonomy" id="3111310"/>
    <lineage>
        <taxon>Eukaryota</taxon>
        <taxon>Sar</taxon>
        <taxon>Stramenopiles</taxon>
        <taxon>Ochrophyta</taxon>
        <taxon>Dictyochophyceae</taxon>
        <taxon>Dictyochales</taxon>
        <taxon>Dictyochaceae</taxon>
        <taxon>Octactis</taxon>
    </lineage>
</organism>
<proteinExistence type="predicted"/>
<protein>
    <submittedName>
        <fullName evidence="2">Uncharacterized protein</fullName>
    </submittedName>
</protein>
<feature type="signal peptide" evidence="1">
    <location>
        <begin position="1"/>
        <end position="27"/>
    </location>
</feature>
<dbReference type="EMBL" id="HBGS01030840">
    <property type="protein sequence ID" value="CAD9429857.1"/>
    <property type="molecule type" value="Transcribed_RNA"/>
</dbReference>
<evidence type="ECO:0000256" key="1">
    <source>
        <dbReference type="SAM" id="SignalP"/>
    </source>
</evidence>
<keyword evidence="1" id="KW-0732">Signal</keyword>
<gene>
    <name evidence="2" type="ORF">DSPE1174_LOCUS15752</name>
</gene>
<dbReference type="AlphaFoldDB" id="A0A7S2G4F5"/>
<reference evidence="2" key="1">
    <citation type="submission" date="2021-01" db="EMBL/GenBank/DDBJ databases">
        <authorList>
            <person name="Corre E."/>
            <person name="Pelletier E."/>
            <person name="Niang G."/>
            <person name="Scheremetjew M."/>
            <person name="Finn R."/>
            <person name="Kale V."/>
            <person name="Holt S."/>
            <person name="Cochrane G."/>
            <person name="Meng A."/>
            <person name="Brown T."/>
            <person name="Cohen L."/>
        </authorList>
    </citation>
    <scope>NUCLEOTIDE SEQUENCE</scope>
    <source>
        <strain evidence="2">CCMP1381</strain>
    </source>
</reference>
<evidence type="ECO:0000313" key="2">
    <source>
        <dbReference type="EMBL" id="CAD9429857.1"/>
    </source>
</evidence>
<feature type="chain" id="PRO_5030522277" evidence="1">
    <location>
        <begin position="28"/>
        <end position="105"/>
    </location>
</feature>
<sequence>MRFCVKRAGGLLVALQWVIWLVEYGLNQNSRMGDLHLVIRLALSGAEVGCDPSRSSTSKHDAVSQKFELLPGIKGQCGTAGHVTVFNRDTMVSAYGGRTRPGPAF</sequence>
<accession>A0A7S2G4F5</accession>